<feature type="compositionally biased region" description="Low complexity" evidence="5">
    <location>
        <begin position="129"/>
        <end position="146"/>
    </location>
</feature>
<dbReference type="GO" id="GO:0005085">
    <property type="term" value="F:guanyl-nucleotide exchange factor activity"/>
    <property type="evidence" value="ECO:0007669"/>
    <property type="project" value="UniProtKB-KW"/>
</dbReference>
<feature type="compositionally biased region" description="Low complexity" evidence="5">
    <location>
        <begin position="240"/>
        <end position="270"/>
    </location>
</feature>
<keyword evidence="3" id="KW-0344">Guanine-nucleotide releasing factor</keyword>
<dbReference type="SMART" id="SM00326">
    <property type="entry name" value="SH3"/>
    <property type="match status" value="1"/>
</dbReference>
<feature type="compositionally biased region" description="Basic and acidic residues" evidence="5">
    <location>
        <begin position="184"/>
        <end position="207"/>
    </location>
</feature>
<dbReference type="Gene3D" id="2.30.29.30">
    <property type="entry name" value="Pleckstrin-homology domain (PH domain)/Phosphotyrosine-binding domain (PTB)"/>
    <property type="match status" value="1"/>
</dbReference>
<dbReference type="CDD" id="cd13316">
    <property type="entry name" value="PH_Boi"/>
    <property type="match status" value="1"/>
</dbReference>
<feature type="region of interest" description="Disordered" evidence="5">
    <location>
        <begin position="1123"/>
        <end position="1155"/>
    </location>
</feature>
<reference evidence="11" key="1">
    <citation type="submission" date="2015-02" db="EMBL/GenBank/DDBJ databases">
        <authorList>
            <person name="Gon?alves P."/>
        </authorList>
    </citation>
    <scope>NUCLEOTIDE SEQUENCE [LARGE SCALE GENOMIC DNA]</scope>
</reference>
<accession>A0A0D6EH48</accession>
<dbReference type="InterPro" id="IPR001660">
    <property type="entry name" value="SAM"/>
</dbReference>
<feature type="compositionally biased region" description="Low complexity" evidence="5">
    <location>
        <begin position="610"/>
        <end position="625"/>
    </location>
</feature>
<feature type="domain" description="SH3" evidence="6">
    <location>
        <begin position="3"/>
        <end position="66"/>
    </location>
</feature>
<feature type="compositionally biased region" description="Basic and acidic residues" evidence="5">
    <location>
        <begin position="99"/>
        <end position="116"/>
    </location>
</feature>
<dbReference type="SMART" id="SM00454">
    <property type="entry name" value="SAM"/>
    <property type="match status" value="1"/>
</dbReference>
<dbReference type="CDD" id="cd09535">
    <property type="entry name" value="SAM_BOI-like_fungal"/>
    <property type="match status" value="1"/>
</dbReference>
<evidence type="ECO:0000256" key="1">
    <source>
        <dbReference type="ARBA" id="ARBA00022443"/>
    </source>
</evidence>
<evidence type="ECO:0000313" key="11">
    <source>
        <dbReference type="Proteomes" id="UP000243876"/>
    </source>
</evidence>
<dbReference type="EMBL" id="CENE01000002">
    <property type="protein sequence ID" value="CEQ39274.1"/>
    <property type="molecule type" value="Genomic_DNA"/>
</dbReference>
<organism evidence="10 11">
    <name type="scientific">Sporidiobolus salmonicolor</name>
    <name type="common">Yeast-like fungus</name>
    <name type="synonym">Sporobolomyces salmonicolor</name>
    <dbReference type="NCBI Taxonomy" id="5005"/>
    <lineage>
        <taxon>Eukaryota</taxon>
        <taxon>Fungi</taxon>
        <taxon>Dikarya</taxon>
        <taxon>Basidiomycota</taxon>
        <taxon>Pucciniomycotina</taxon>
        <taxon>Microbotryomycetes</taxon>
        <taxon>Sporidiobolales</taxon>
        <taxon>Sporidiobolaceae</taxon>
        <taxon>Sporobolomyces</taxon>
    </lineage>
</organism>
<keyword evidence="1 4" id="KW-0728">SH3 domain</keyword>
<feature type="compositionally biased region" description="Polar residues" evidence="5">
    <location>
        <begin position="874"/>
        <end position="888"/>
    </location>
</feature>
<dbReference type="PANTHER" id="PTHR22902">
    <property type="entry name" value="SESQUIPEDALIAN"/>
    <property type="match status" value="1"/>
</dbReference>
<feature type="compositionally biased region" description="Low complexity" evidence="5">
    <location>
        <begin position="86"/>
        <end position="98"/>
    </location>
</feature>
<feature type="compositionally biased region" description="Low complexity" evidence="5">
    <location>
        <begin position="759"/>
        <end position="775"/>
    </location>
</feature>
<dbReference type="GO" id="GO:0042147">
    <property type="term" value="P:retrograde transport, endosome to Golgi"/>
    <property type="evidence" value="ECO:0007669"/>
    <property type="project" value="TreeGrafter"/>
</dbReference>
<dbReference type="OrthoDB" id="73680at2759"/>
<feature type="compositionally biased region" description="Polar residues" evidence="5">
    <location>
        <begin position="1129"/>
        <end position="1145"/>
    </location>
</feature>
<dbReference type="Pfam" id="PF14604">
    <property type="entry name" value="SH3_9"/>
    <property type="match status" value="1"/>
</dbReference>
<evidence type="ECO:0000259" key="7">
    <source>
        <dbReference type="PROSITE" id="PS50003"/>
    </source>
</evidence>
<dbReference type="PANTHER" id="PTHR22902:SF27">
    <property type="entry name" value="PLECKSTRIN HOMOLOGY DOMAIN-CONTAINING FAMILY A MEMBER 3"/>
    <property type="match status" value="1"/>
</dbReference>
<gene>
    <name evidence="10" type="primary">SPOSA6832_00810</name>
</gene>
<feature type="region of interest" description="Disordered" evidence="5">
    <location>
        <begin position="43"/>
        <end position="349"/>
    </location>
</feature>
<evidence type="ECO:0000256" key="2">
    <source>
        <dbReference type="ARBA" id="ARBA00022553"/>
    </source>
</evidence>
<evidence type="ECO:0000256" key="3">
    <source>
        <dbReference type="ARBA" id="ARBA00022658"/>
    </source>
</evidence>
<evidence type="ECO:0000256" key="5">
    <source>
        <dbReference type="SAM" id="MobiDB-lite"/>
    </source>
</evidence>
<dbReference type="GO" id="GO:0001881">
    <property type="term" value="P:receptor recycling"/>
    <property type="evidence" value="ECO:0007669"/>
    <property type="project" value="TreeGrafter"/>
</dbReference>
<feature type="region of interest" description="Disordered" evidence="5">
    <location>
        <begin position="591"/>
        <end position="814"/>
    </location>
</feature>
<dbReference type="Proteomes" id="UP000243876">
    <property type="component" value="Unassembled WGS sequence"/>
</dbReference>
<protein>
    <submittedName>
        <fullName evidence="10">SPOSA6832_00810-mRNA-1:cds</fullName>
    </submittedName>
</protein>
<evidence type="ECO:0000256" key="4">
    <source>
        <dbReference type="PROSITE-ProRule" id="PRU00192"/>
    </source>
</evidence>
<dbReference type="SUPFAM" id="SSF47769">
    <property type="entry name" value="SAM/Pointed domain"/>
    <property type="match status" value="1"/>
</dbReference>
<dbReference type="FunFam" id="2.30.29.30:FF:000286">
    <property type="entry name" value="PH-protein kinase domain containing protein"/>
    <property type="match status" value="1"/>
</dbReference>
<dbReference type="Pfam" id="PF00169">
    <property type="entry name" value="PH"/>
    <property type="match status" value="1"/>
</dbReference>
<dbReference type="GO" id="GO:0007032">
    <property type="term" value="P:endosome organization"/>
    <property type="evidence" value="ECO:0007669"/>
    <property type="project" value="TreeGrafter"/>
</dbReference>
<keyword evidence="2" id="KW-0597">Phosphoprotein</keyword>
<feature type="compositionally biased region" description="Low complexity" evidence="5">
    <location>
        <begin position="280"/>
        <end position="336"/>
    </location>
</feature>
<feature type="domain" description="PH" evidence="7">
    <location>
        <begin position="939"/>
        <end position="1035"/>
    </location>
</feature>
<dbReference type="PROSITE" id="PS50021">
    <property type="entry name" value="CH"/>
    <property type="match status" value="1"/>
</dbReference>
<feature type="compositionally biased region" description="Polar residues" evidence="5">
    <location>
        <begin position="482"/>
        <end position="504"/>
    </location>
</feature>
<dbReference type="GO" id="GO:0005802">
    <property type="term" value="C:trans-Golgi network"/>
    <property type="evidence" value="ECO:0007669"/>
    <property type="project" value="TreeGrafter"/>
</dbReference>
<dbReference type="SMART" id="SM00233">
    <property type="entry name" value="PH"/>
    <property type="match status" value="1"/>
</dbReference>
<evidence type="ECO:0000259" key="8">
    <source>
        <dbReference type="PROSITE" id="PS50021"/>
    </source>
</evidence>
<evidence type="ECO:0000259" key="9">
    <source>
        <dbReference type="PROSITE" id="PS50105"/>
    </source>
</evidence>
<name>A0A0D6EH48_SPOSA</name>
<feature type="compositionally biased region" description="Low complexity" evidence="5">
    <location>
        <begin position="591"/>
        <end position="603"/>
    </location>
</feature>
<evidence type="ECO:0000259" key="6">
    <source>
        <dbReference type="PROSITE" id="PS50002"/>
    </source>
</evidence>
<sequence>MTNPEDVVWALHTFEAENEDELAFEAGERIVVLERDDQYGDGWFQGRNPRGEQGLFPQSYTSPYPPAFDENGGKYGDDGEPAEGGATLSPPTPLAASSSRERLAASDLHQSLDRLSPRGSFTTGGSGSGARTPSINSSRRSSGASAQMNDDDEDSTPMLRGTSGVGAAHRAALAQKALENAEQAAREQRERAERRRREDEEAYERARNQGLIEGLQLSDESDDEDDMGPSIGAFHIIDGAAAAAAAAENHPNSSQTTSLSSSLGTELNGSRRPRADTQPSIYAESTYSTYSTNSSIPPVPSAALAPADIPAPLSRSPSRSSSRSPVVTASSASPTPDQQQHHTVLDSVKATTGAAADTAGAGTVGAAAAAACLNLENEQQDRTTTPEPVRSVTPSTMLPSEAAPVVQSSTSALPESLSALPATTFIAPGGLDSDGPLTPLPLPAASAAAPKTPKHAPTPLPLSTSFSSVAASSSPAASHTSGLTQSRASSRMGTAGTGETSPGPSVNGAGPEKDGRVLPKDPLSWTVDDVVEWGRQKGFDALTLTKFAEHEISGDVLLEMDVVMLKEIDLVAFGRRVHIYNAIKELKSRRSMQSSVSSAGMLSPMSGYEPDSPGTTGSTGGFQSPQMSWDQPLEKGSGLGFDEDSAAGSSVRAPSSLGQRSVSNLRSARSVPSQMDSTATSASIRKRSITVDDTLGSFDEPRPIAEEATDAGESTTTDTGKPRSSTGSGALSLSLPKSKSRQDASKPKLARRSTTKSDTGSATSAPSSPNPSTNGQARKSSKMERGERERSFLGSVGAVGGAVGGLMGRTRKPPPRVPSYVLPLFYFLWPPRLTALVVYSALLLDSPAKVPAVRPRSTLQDRAKRSTRLFGSFGNLSGSDKSTPSAESLKTKPSLLTPSSVREAPSSMSLKVVDPAGKEMIREELAVVKDGNLMDKIGRPDHSGWMRKKGEKYNTWKQRFFVLKGTYLYYLKSEQEQRAKGVINLSGYRVISDANIHPGEFGFKIVHDKDRAHYFSAAEQITVRAWMKEIMKATILRDYAAQVMSSCDIDVLPLSVAQTMTPRPRPPSPTMHPERALYVLLPRFARRTMLTLVLLPDGGASPSTLTQKDAAILMDFAPGSPLMSGDAPWSTTSPKRPASTASDPRQSAAAVVKSPRVNQLSELQEERAVRPVDAPKETTALAPAAVINGSNATSNAELLGWVNSNLPSTCPLATDLSLSLRSGRLLVRLLENLTGKDSHISDQDFDKFHQREGETFDTEYLDTIFSVFDYMSPLISTDDISMEDVITGDEPHLRMLLERMRTAYPTSAAAVADSF</sequence>
<feature type="compositionally biased region" description="Polar residues" evidence="5">
    <location>
        <begin position="712"/>
        <end position="723"/>
    </location>
</feature>
<dbReference type="InterPro" id="IPR001452">
    <property type="entry name" value="SH3_domain"/>
</dbReference>
<feature type="compositionally biased region" description="Low complexity" evidence="5">
    <location>
        <begin position="167"/>
        <end position="183"/>
    </location>
</feature>
<dbReference type="SUPFAM" id="SSF50729">
    <property type="entry name" value="PH domain-like"/>
    <property type="match status" value="1"/>
</dbReference>
<dbReference type="InterPro" id="IPR011993">
    <property type="entry name" value="PH-like_dom_sf"/>
</dbReference>
<dbReference type="InterPro" id="IPR036028">
    <property type="entry name" value="SH3-like_dom_sf"/>
</dbReference>
<feature type="compositionally biased region" description="Polar residues" evidence="5">
    <location>
        <begin position="652"/>
        <end position="683"/>
    </location>
</feature>
<feature type="compositionally biased region" description="Gly residues" evidence="5">
    <location>
        <begin position="797"/>
        <end position="807"/>
    </location>
</feature>
<feature type="region of interest" description="Disordered" evidence="5">
    <location>
        <begin position="870"/>
        <end position="903"/>
    </location>
</feature>
<dbReference type="GO" id="GO:0005829">
    <property type="term" value="C:cytosol"/>
    <property type="evidence" value="ECO:0007669"/>
    <property type="project" value="GOC"/>
</dbReference>
<dbReference type="InterPro" id="IPR045188">
    <property type="entry name" value="Boi1/Boi2-like"/>
</dbReference>
<feature type="domain" description="SAM" evidence="9">
    <location>
        <begin position="525"/>
        <end position="589"/>
    </location>
</feature>
<feature type="compositionally biased region" description="Polar residues" evidence="5">
    <location>
        <begin position="382"/>
        <end position="398"/>
    </location>
</feature>
<dbReference type="InterPro" id="IPR036872">
    <property type="entry name" value="CH_dom_sf"/>
</dbReference>
<dbReference type="InterPro" id="IPR013761">
    <property type="entry name" value="SAM/pointed_sf"/>
</dbReference>
<feature type="compositionally biased region" description="Low complexity" evidence="5">
    <location>
        <begin position="724"/>
        <end position="735"/>
    </location>
</feature>
<dbReference type="CDD" id="cd00174">
    <property type="entry name" value="SH3"/>
    <property type="match status" value="1"/>
</dbReference>
<feature type="compositionally biased region" description="Basic and acidic residues" evidence="5">
    <location>
        <begin position="781"/>
        <end position="791"/>
    </location>
</feature>
<dbReference type="SUPFAM" id="SSF50044">
    <property type="entry name" value="SH3-domain"/>
    <property type="match status" value="1"/>
</dbReference>
<dbReference type="GO" id="GO:0005769">
    <property type="term" value="C:early endosome"/>
    <property type="evidence" value="ECO:0007669"/>
    <property type="project" value="TreeGrafter"/>
</dbReference>
<dbReference type="PROSITE" id="PS50105">
    <property type="entry name" value="SAM_DOMAIN"/>
    <property type="match status" value="1"/>
</dbReference>
<dbReference type="GO" id="GO:0055037">
    <property type="term" value="C:recycling endosome"/>
    <property type="evidence" value="ECO:0007669"/>
    <property type="project" value="TreeGrafter"/>
</dbReference>
<dbReference type="SUPFAM" id="SSF47576">
    <property type="entry name" value="Calponin-homology domain, CH-domain"/>
    <property type="match status" value="1"/>
</dbReference>
<feature type="region of interest" description="Disordered" evidence="5">
    <location>
        <begin position="425"/>
        <end position="521"/>
    </location>
</feature>
<proteinExistence type="predicted"/>
<dbReference type="PROSITE" id="PS50002">
    <property type="entry name" value="SH3"/>
    <property type="match status" value="1"/>
</dbReference>
<keyword evidence="11" id="KW-1185">Reference proteome</keyword>
<dbReference type="Gene3D" id="2.30.30.40">
    <property type="entry name" value="SH3 Domains"/>
    <property type="match status" value="1"/>
</dbReference>
<feature type="compositionally biased region" description="Low complexity" evidence="5">
    <location>
        <begin position="443"/>
        <end position="481"/>
    </location>
</feature>
<dbReference type="PROSITE" id="PS50003">
    <property type="entry name" value="PH_DOMAIN"/>
    <property type="match status" value="1"/>
</dbReference>
<dbReference type="InterPro" id="IPR001715">
    <property type="entry name" value="CH_dom"/>
</dbReference>
<dbReference type="Gene3D" id="1.10.150.50">
    <property type="entry name" value="Transcription Factor, Ets-1"/>
    <property type="match status" value="1"/>
</dbReference>
<evidence type="ECO:0000313" key="10">
    <source>
        <dbReference type="EMBL" id="CEQ39274.1"/>
    </source>
</evidence>
<dbReference type="Pfam" id="PF07647">
    <property type="entry name" value="SAM_2"/>
    <property type="match status" value="1"/>
</dbReference>
<feature type="domain" description="Calponin-homology (CH)" evidence="8">
    <location>
        <begin position="1192"/>
        <end position="1308"/>
    </location>
</feature>
<feature type="region of interest" description="Disordered" evidence="5">
    <location>
        <begin position="375"/>
        <end position="413"/>
    </location>
</feature>
<dbReference type="InterPro" id="IPR001849">
    <property type="entry name" value="PH_domain"/>
</dbReference>